<organism evidence="2 3">
    <name type="scientific">Actinokineospora soli</name>
    <dbReference type="NCBI Taxonomy" id="1048753"/>
    <lineage>
        <taxon>Bacteria</taxon>
        <taxon>Bacillati</taxon>
        <taxon>Actinomycetota</taxon>
        <taxon>Actinomycetes</taxon>
        <taxon>Pseudonocardiales</taxon>
        <taxon>Pseudonocardiaceae</taxon>
        <taxon>Actinokineospora</taxon>
    </lineage>
</organism>
<gene>
    <name evidence="2" type="ORF">ACFQV2_19465</name>
</gene>
<evidence type="ECO:0000259" key="1">
    <source>
        <dbReference type="PROSITE" id="PS50943"/>
    </source>
</evidence>
<protein>
    <submittedName>
        <fullName evidence="2">Helix-turn-helix domain-containing protein</fullName>
    </submittedName>
</protein>
<dbReference type="Proteomes" id="UP001596512">
    <property type="component" value="Unassembled WGS sequence"/>
</dbReference>
<accession>A0ABW2TRC4</accession>
<name>A0ABW2TRC4_9PSEU</name>
<comment type="caution">
    <text evidence="2">The sequence shown here is derived from an EMBL/GenBank/DDBJ whole genome shotgun (WGS) entry which is preliminary data.</text>
</comment>
<dbReference type="SMART" id="SM00530">
    <property type="entry name" value="HTH_XRE"/>
    <property type="match status" value="1"/>
</dbReference>
<evidence type="ECO:0000313" key="2">
    <source>
        <dbReference type="EMBL" id="MFC7615351.1"/>
    </source>
</evidence>
<dbReference type="InterPro" id="IPR001387">
    <property type="entry name" value="Cro/C1-type_HTH"/>
</dbReference>
<dbReference type="CDD" id="cd00093">
    <property type="entry name" value="HTH_XRE"/>
    <property type="match status" value="1"/>
</dbReference>
<dbReference type="PROSITE" id="PS50943">
    <property type="entry name" value="HTH_CROC1"/>
    <property type="match status" value="1"/>
</dbReference>
<dbReference type="SUPFAM" id="SSF47413">
    <property type="entry name" value="lambda repressor-like DNA-binding domains"/>
    <property type="match status" value="1"/>
</dbReference>
<proteinExistence type="predicted"/>
<sequence length="537" mass="59064">MVELRRELGRRLAACRKAAGMSQASVAEKVFVDRTRLAHLENGRGQADEEFWRSVDAVLGAGGLLVRADLEFRAAKRVRERQWREAELAAVAEEMDGWRANGLLGVLAVNNGVASSAVEWVDQHGGLAPGTSRRRVAEWLRDGSRARLSVEVGARSRVGRSRIAEELGKFYGLADGGYRPFGAFVGDVEVPTSVAVRNDWVGVSLPLDAEHDQVRLVNAPRQGVELRGRGLDHALRRVAESEIGSVRLTDQPLYRLLSLDLVDGVIRGEVGMGSFLEYALTVDLLESELVDAIAAGRPVRADALPLRSRYLPDWAAVTDVGERLTAGGVLSLFAVARPADPFRGPADFAVLVQQRSPHVVNGSGRLAVVPKGFHGPLTDYRADARISATLLRELEEELFGRGDVDSTRDQQRAAVPMHPSRLSEPMRWLLDGQRMRMECTGFGLNLVSGNYEFACLTVVEDEEFWARFGGAVEANWEATGLRVYSTLDREFVAELMRDESWSNEGLFAFLLGLRRLGEIGGKRVDLPSIRWTTASGR</sequence>
<keyword evidence="3" id="KW-1185">Reference proteome</keyword>
<reference evidence="3" key="1">
    <citation type="journal article" date="2019" name="Int. J. Syst. Evol. Microbiol.">
        <title>The Global Catalogue of Microorganisms (GCM) 10K type strain sequencing project: providing services to taxonomists for standard genome sequencing and annotation.</title>
        <authorList>
            <consortium name="The Broad Institute Genomics Platform"/>
            <consortium name="The Broad Institute Genome Sequencing Center for Infectious Disease"/>
            <person name="Wu L."/>
            <person name="Ma J."/>
        </authorList>
    </citation>
    <scope>NUCLEOTIDE SEQUENCE [LARGE SCALE GENOMIC DNA]</scope>
    <source>
        <strain evidence="3">JCM 17695</strain>
    </source>
</reference>
<dbReference type="Gene3D" id="1.10.260.40">
    <property type="entry name" value="lambda repressor-like DNA-binding domains"/>
    <property type="match status" value="1"/>
</dbReference>
<evidence type="ECO:0000313" key="3">
    <source>
        <dbReference type="Proteomes" id="UP001596512"/>
    </source>
</evidence>
<dbReference type="InterPro" id="IPR010982">
    <property type="entry name" value="Lambda_DNA-bd_dom_sf"/>
</dbReference>
<feature type="domain" description="HTH cro/C1-type" evidence="1">
    <location>
        <begin position="12"/>
        <end position="44"/>
    </location>
</feature>
<dbReference type="EMBL" id="JBHTEY010000004">
    <property type="protein sequence ID" value="MFC7615351.1"/>
    <property type="molecule type" value="Genomic_DNA"/>
</dbReference>
<dbReference type="Pfam" id="PF13560">
    <property type="entry name" value="HTH_31"/>
    <property type="match status" value="1"/>
</dbReference>